<gene>
    <name evidence="1" type="ORF">MFUM_1840</name>
</gene>
<evidence type="ECO:0000313" key="1">
    <source>
        <dbReference type="EMBL" id="CAI9086163.1"/>
    </source>
</evidence>
<evidence type="ECO:0000313" key="2">
    <source>
        <dbReference type="Proteomes" id="UP001161497"/>
    </source>
</evidence>
<dbReference type="Proteomes" id="UP001161497">
    <property type="component" value="Chromosome"/>
</dbReference>
<dbReference type="EMBL" id="OX458932">
    <property type="protein sequence ID" value="CAI9086163.1"/>
    <property type="molecule type" value="Genomic_DNA"/>
</dbReference>
<protein>
    <submittedName>
        <fullName evidence="1">Uncharacterized protein</fullName>
    </submittedName>
</protein>
<keyword evidence="2" id="KW-1185">Reference proteome</keyword>
<dbReference type="RefSeq" id="WP_009059095.1">
    <property type="nucleotide sequence ID" value="NZ_JAHXRZ010000015.1"/>
</dbReference>
<reference evidence="1" key="1">
    <citation type="submission" date="2023-03" db="EMBL/GenBank/DDBJ databases">
        <authorList>
            <person name="Cremers G."/>
            <person name="Picone N."/>
        </authorList>
    </citation>
    <scope>NUCLEOTIDE SEQUENCE</scope>
    <source>
        <strain evidence="1">Sample_alias</strain>
    </source>
</reference>
<name>A0ABM9IEP7_9BACT</name>
<sequence>MERFENGKKEEYAMEQSEDCQKETKCCCEKHEDLIEGLLSGFKETSCEAWDEVFKEILKEKIRAKWGAELEKGAEAYIEAMDKSWQAKVAAAKAQYEFKEGMIKAIFYKE</sequence>
<organism evidence="1 2">
    <name type="scientific">Candidatus Methylacidiphilum fumarolicum</name>
    <dbReference type="NCBI Taxonomy" id="591154"/>
    <lineage>
        <taxon>Bacteria</taxon>
        <taxon>Pseudomonadati</taxon>
        <taxon>Verrucomicrobiota</taxon>
        <taxon>Methylacidiphilae</taxon>
        <taxon>Methylacidiphilales</taxon>
        <taxon>Methylacidiphilaceae</taxon>
        <taxon>Methylacidiphilum (ex Ratnadevi et al. 2023)</taxon>
    </lineage>
</organism>
<proteinExistence type="predicted"/>
<accession>A0ABM9IEP7</accession>